<keyword evidence="1" id="KW-0732">Signal</keyword>
<proteinExistence type="predicted"/>
<evidence type="ECO:0000313" key="2">
    <source>
        <dbReference type="EMBL" id="UOP04254.1"/>
    </source>
</evidence>
<dbReference type="RefSeq" id="WP_027009794.1">
    <property type="nucleotide sequence ID" value="NZ_CP091521.1"/>
</dbReference>
<reference evidence="2" key="1">
    <citation type="journal article" date="2022" name="Res Sq">
        <title>Evolution of multicellular longitudinally dividing oral cavity symbionts (Neisseriaceae).</title>
        <authorList>
            <person name="Nyongesa S."/>
            <person name="Weber P."/>
            <person name="Bernet E."/>
            <person name="Pullido F."/>
            <person name="Nieckarz M."/>
            <person name="Delaby M."/>
            <person name="Nieves C."/>
            <person name="Viehboeck T."/>
            <person name="Krause N."/>
            <person name="Rivera-Millot A."/>
            <person name="Nakamura A."/>
            <person name="Vischer N."/>
            <person name="VanNieuwenhze M."/>
            <person name="Brun Y."/>
            <person name="Cava F."/>
            <person name="Bulgheresi S."/>
            <person name="Veyrier F."/>
        </authorList>
    </citation>
    <scope>NUCLEOTIDE SEQUENCE</scope>
    <source>
        <strain evidence="2">17694</strain>
    </source>
</reference>
<feature type="signal peptide" evidence="1">
    <location>
        <begin position="1"/>
        <end position="18"/>
    </location>
</feature>
<organism evidence="2 3">
    <name type="scientific">Conchiformibius kuhniae</name>
    <dbReference type="NCBI Taxonomy" id="211502"/>
    <lineage>
        <taxon>Bacteria</taxon>
        <taxon>Pseudomonadati</taxon>
        <taxon>Pseudomonadota</taxon>
        <taxon>Betaproteobacteria</taxon>
        <taxon>Neisseriales</taxon>
        <taxon>Neisseriaceae</taxon>
        <taxon>Conchiformibius</taxon>
    </lineage>
</organism>
<dbReference type="AlphaFoldDB" id="A0A8T9MT46"/>
<accession>A0A8T9MT46</accession>
<evidence type="ECO:0000256" key="1">
    <source>
        <dbReference type="SAM" id="SignalP"/>
    </source>
</evidence>
<keyword evidence="3" id="KW-1185">Reference proteome</keyword>
<evidence type="ECO:0000313" key="3">
    <source>
        <dbReference type="Proteomes" id="UP000831534"/>
    </source>
</evidence>
<dbReference type="KEGG" id="ckh:LVJ77_07565"/>
<name>A0A8T9MT46_9NEIS</name>
<feature type="chain" id="PRO_5035913339" evidence="1">
    <location>
        <begin position="19"/>
        <end position="171"/>
    </location>
</feature>
<gene>
    <name evidence="2" type="ORF">LVJ77_07565</name>
</gene>
<dbReference type="Proteomes" id="UP000831534">
    <property type="component" value="Chromosome"/>
</dbReference>
<sequence length="171" mass="19865">MKKLMMIFFGLLAVSAWAKPVTVKPQQLVGNWSCSGEHYDKEMGFYAKGHERIQIQADGAFSDEGETSLKEAEKAPYVLNYRAKSEGKWSLENNILTRKIRFLTFERIHQAEAVQDDGLQFIDKVMFILFSKMIQNKIEQTEKYTVHLKNTDTILWRDTKDGLTLHCKRDK</sequence>
<dbReference type="EMBL" id="CP091521">
    <property type="protein sequence ID" value="UOP04254.1"/>
    <property type="molecule type" value="Genomic_DNA"/>
</dbReference>
<protein>
    <submittedName>
        <fullName evidence="2">Uncharacterized protein</fullName>
    </submittedName>
</protein>
<reference evidence="2" key="2">
    <citation type="submission" date="2024-09" db="EMBL/GenBank/DDBJ databases">
        <authorList>
            <person name="Veyrier F.J."/>
        </authorList>
    </citation>
    <scope>NUCLEOTIDE SEQUENCE</scope>
    <source>
        <strain evidence="2">17694</strain>
    </source>
</reference>